<dbReference type="SUPFAM" id="SSF81342">
    <property type="entry name" value="Transmembrane di-heme cytochromes"/>
    <property type="match status" value="1"/>
</dbReference>
<feature type="transmembrane region" description="Helical" evidence="7">
    <location>
        <begin position="30"/>
        <end position="50"/>
    </location>
</feature>
<protein>
    <recommendedName>
        <fullName evidence="8">Cytochrome b561 bacterial/Ni-hydrogenase domain-containing protein</fullName>
    </recommendedName>
</protein>
<dbReference type="PANTHER" id="PTHR30485">
    <property type="entry name" value="NI/FE-HYDROGENASE 1 B-TYPE CYTOCHROME SUBUNIT"/>
    <property type="match status" value="1"/>
</dbReference>
<evidence type="ECO:0000256" key="3">
    <source>
        <dbReference type="ARBA" id="ARBA00022692"/>
    </source>
</evidence>
<dbReference type="Proteomes" id="UP000027432">
    <property type="component" value="Unassembled WGS sequence"/>
</dbReference>
<dbReference type="PANTHER" id="PTHR30485:SF2">
    <property type="entry name" value="BLL0597 PROTEIN"/>
    <property type="match status" value="1"/>
</dbReference>
<evidence type="ECO:0000313" key="9">
    <source>
        <dbReference type="EMBL" id="KEO52012.1"/>
    </source>
</evidence>
<evidence type="ECO:0000313" key="10">
    <source>
        <dbReference type="Proteomes" id="UP000027432"/>
    </source>
</evidence>
<reference evidence="9 10" key="1">
    <citation type="submission" date="2013-07" db="EMBL/GenBank/DDBJ databases">
        <title>Thioclava pacifica DSM 10166 Genome Sequencing.</title>
        <authorList>
            <person name="Lai Q."/>
            <person name="Shao Z."/>
        </authorList>
    </citation>
    <scope>NUCLEOTIDE SEQUENCE [LARGE SCALE GENOMIC DNA]</scope>
    <source>
        <strain evidence="9 10">DSM 10166</strain>
    </source>
</reference>
<dbReference type="InterPro" id="IPR051542">
    <property type="entry name" value="Hydrogenase_cytochrome"/>
</dbReference>
<evidence type="ECO:0000259" key="8">
    <source>
        <dbReference type="Pfam" id="PF01292"/>
    </source>
</evidence>
<evidence type="ECO:0000256" key="6">
    <source>
        <dbReference type="SAM" id="MobiDB-lite"/>
    </source>
</evidence>
<keyword evidence="4 7" id="KW-1133">Transmembrane helix</keyword>
<comment type="subcellular location">
    <subcellularLocation>
        <location evidence="1">Cell membrane</location>
        <topology evidence="1">Multi-pass membrane protein</topology>
    </subcellularLocation>
</comment>
<keyword evidence="2" id="KW-1003">Cell membrane</keyword>
<feature type="region of interest" description="Disordered" evidence="6">
    <location>
        <begin position="1"/>
        <end position="22"/>
    </location>
</feature>
<dbReference type="InterPro" id="IPR016174">
    <property type="entry name" value="Di-haem_cyt_TM"/>
</dbReference>
<dbReference type="Pfam" id="PF01292">
    <property type="entry name" value="Ni_hydr_CYTB"/>
    <property type="match status" value="1"/>
</dbReference>
<keyword evidence="3 7" id="KW-0812">Transmembrane</keyword>
<dbReference type="STRING" id="1353537.TP2_11080"/>
<dbReference type="EMBL" id="AUND01000034">
    <property type="protein sequence ID" value="KEO52012.1"/>
    <property type="molecule type" value="Genomic_DNA"/>
</dbReference>
<dbReference type="GO" id="GO:0005886">
    <property type="term" value="C:plasma membrane"/>
    <property type="evidence" value="ECO:0007669"/>
    <property type="project" value="UniProtKB-SubCell"/>
</dbReference>
<evidence type="ECO:0000256" key="5">
    <source>
        <dbReference type="ARBA" id="ARBA00023136"/>
    </source>
</evidence>
<dbReference type="Gene3D" id="1.20.950.20">
    <property type="entry name" value="Transmembrane di-heme cytochromes, Chain C"/>
    <property type="match status" value="1"/>
</dbReference>
<dbReference type="RefSeq" id="WP_084714277.1">
    <property type="nucleotide sequence ID" value="NZ_AUND01000034.1"/>
</dbReference>
<feature type="transmembrane region" description="Helical" evidence="7">
    <location>
        <begin position="115"/>
        <end position="135"/>
    </location>
</feature>
<dbReference type="GO" id="GO:0009055">
    <property type="term" value="F:electron transfer activity"/>
    <property type="evidence" value="ECO:0007669"/>
    <property type="project" value="InterPro"/>
</dbReference>
<comment type="caution">
    <text evidence="9">The sequence shown here is derived from an EMBL/GenBank/DDBJ whole genome shotgun (WGS) entry which is preliminary data.</text>
</comment>
<gene>
    <name evidence="9" type="ORF">TP2_11080</name>
</gene>
<keyword evidence="10" id="KW-1185">Reference proteome</keyword>
<dbReference type="GO" id="GO:0022904">
    <property type="term" value="P:respiratory electron transport chain"/>
    <property type="evidence" value="ECO:0007669"/>
    <property type="project" value="InterPro"/>
</dbReference>
<dbReference type="eggNOG" id="COG3658">
    <property type="taxonomic scope" value="Bacteria"/>
</dbReference>
<keyword evidence="5 7" id="KW-0472">Membrane</keyword>
<feature type="domain" description="Cytochrome b561 bacterial/Ni-hydrogenase" evidence="8">
    <location>
        <begin position="27"/>
        <end position="188"/>
    </location>
</feature>
<dbReference type="AlphaFoldDB" id="A0A074JRL1"/>
<name>A0A074JRL1_9RHOB</name>
<evidence type="ECO:0000256" key="2">
    <source>
        <dbReference type="ARBA" id="ARBA00022475"/>
    </source>
</evidence>
<feature type="transmembrane region" description="Helical" evidence="7">
    <location>
        <begin position="56"/>
        <end position="77"/>
    </location>
</feature>
<dbReference type="InterPro" id="IPR011577">
    <property type="entry name" value="Cyt_b561_bac/Ni-Hgenase"/>
</dbReference>
<evidence type="ECO:0000256" key="1">
    <source>
        <dbReference type="ARBA" id="ARBA00004651"/>
    </source>
</evidence>
<evidence type="ECO:0000256" key="7">
    <source>
        <dbReference type="SAM" id="Phobius"/>
    </source>
</evidence>
<sequence>MAIKDASFTDFSESEDRPASPRGTHHVWDIFVRIFHWSIVGLFTANAFFTSPKHDLHHYIGYTVAGLVTLRIIWGLVGSHHARFTSFPPSPSGALTQLRDMATGRRHAHLGHSPLGALMIYNLLVTLLVIAGSGYLMTTDAYWGVKWVEELHVTAVDWAEISVAAHIVAVIYESRRLRVNLARAMITGKKVFGRSGR</sequence>
<organism evidence="9 10">
    <name type="scientific">Thioclava pacifica DSM 10166</name>
    <dbReference type="NCBI Taxonomy" id="1353537"/>
    <lineage>
        <taxon>Bacteria</taxon>
        <taxon>Pseudomonadati</taxon>
        <taxon>Pseudomonadota</taxon>
        <taxon>Alphaproteobacteria</taxon>
        <taxon>Rhodobacterales</taxon>
        <taxon>Paracoccaceae</taxon>
        <taxon>Thioclava</taxon>
    </lineage>
</organism>
<proteinExistence type="predicted"/>
<accession>A0A074JRL1</accession>
<evidence type="ECO:0000256" key="4">
    <source>
        <dbReference type="ARBA" id="ARBA00022989"/>
    </source>
</evidence>
<dbReference type="OrthoDB" id="196472at2"/>
<dbReference type="GO" id="GO:0020037">
    <property type="term" value="F:heme binding"/>
    <property type="evidence" value="ECO:0007669"/>
    <property type="project" value="TreeGrafter"/>
</dbReference>